<reference evidence="10" key="1">
    <citation type="journal article" date="2021" name="Int. J. Syst. Evol. Microbiol.">
        <title>Actinocatenispora comari sp. nov., an endophytic actinomycete isolated from aerial parts of Comarum salesowianum.</title>
        <authorList>
            <person name="Oyunbileg N."/>
            <person name="Iizaka Y."/>
            <person name="Hamada M."/>
            <person name="Davaapurev B.O."/>
            <person name="Fukumoto A."/>
            <person name="Tsetseg B."/>
            <person name="Kato F."/>
            <person name="Tamura T."/>
            <person name="Batkhuu J."/>
            <person name="Anzai Y."/>
        </authorList>
    </citation>
    <scope>NUCLEOTIDE SEQUENCE [LARGE SCALE GENOMIC DNA]</scope>
    <source>
        <strain evidence="10">NUM-2625</strain>
    </source>
</reference>
<proteinExistence type="inferred from homology"/>
<name>A0A8J4EHS5_9ACTN</name>
<feature type="transmembrane region" description="Helical" evidence="7">
    <location>
        <begin position="177"/>
        <end position="201"/>
    </location>
</feature>
<keyword evidence="5 7" id="KW-1133">Transmembrane helix</keyword>
<dbReference type="Proteomes" id="UP000614996">
    <property type="component" value="Unassembled WGS sequence"/>
</dbReference>
<evidence type="ECO:0000313" key="10">
    <source>
        <dbReference type="Proteomes" id="UP000614996"/>
    </source>
</evidence>
<keyword evidence="4 7" id="KW-0812">Transmembrane</keyword>
<evidence type="ECO:0000256" key="1">
    <source>
        <dbReference type="ARBA" id="ARBA00004651"/>
    </source>
</evidence>
<evidence type="ECO:0000256" key="7">
    <source>
        <dbReference type="RuleBase" id="RU363032"/>
    </source>
</evidence>
<feature type="domain" description="ABC transmembrane type-1" evidence="8">
    <location>
        <begin position="95"/>
        <end position="301"/>
    </location>
</feature>
<keyword evidence="10" id="KW-1185">Reference proteome</keyword>
<dbReference type="AlphaFoldDB" id="A0A8J4EHS5"/>
<keyword evidence="3" id="KW-1003">Cell membrane</keyword>
<dbReference type="Pfam" id="PF00528">
    <property type="entry name" value="BPD_transp_1"/>
    <property type="match status" value="1"/>
</dbReference>
<keyword evidence="2 7" id="KW-0813">Transport</keyword>
<accession>A0A8J4EHS5</accession>
<evidence type="ECO:0000259" key="8">
    <source>
        <dbReference type="PROSITE" id="PS50928"/>
    </source>
</evidence>
<dbReference type="RefSeq" id="WP_207122959.1">
    <property type="nucleotide sequence ID" value="NZ_BOPO01000006.1"/>
</dbReference>
<feature type="transmembrane region" description="Helical" evidence="7">
    <location>
        <begin position="236"/>
        <end position="262"/>
    </location>
</feature>
<dbReference type="PROSITE" id="PS50928">
    <property type="entry name" value="ABC_TM1"/>
    <property type="match status" value="1"/>
</dbReference>
<protein>
    <submittedName>
        <fullName evidence="9">ABC transporter permease</fullName>
    </submittedName>
</protein>
<sequence>MSAYLLRRVGQFLVVLVLASIAVWAMVYALPGDAATVLAGPDASGPQIAATRARLGLDKPVVVQYLLWVKGAVTGHLGQSFYSADSVSHTLAERIPATVQLAVLGMLLALLIAIPIGTLIALRPRSLLARLLHGYLTAGLAIPSFWLALLLIITLAVRTHALPATGDYVNFWQHPVAALRWSILPAIAVAVHGSCIIARFLATSLSEVMQRDFIRTVRAKGVRESRVVIRHAMRNAALPTVTVVGIQLGSLLGGTVVIEALFNYPGLGRLLYTSIGQRDYAVVQGGVLFVVVVFLVLNLLVDLLYAYLDPRIRLA</sequence>
<dbReference type="InterPro" id="IPR045621">
    <property type="entry name" value="BPD_transp_1_N"/>
</dbReference>
<comment type="caution">
    <text evidence="9">The sequence shown here is derived from an EMBL/GenBank/DDBJ whole genome shotgun (WGS) entry which is preliminary data.</text>
</comment>
<gene>
    <name evidence="9" type="ORF">NUM_05820</name>
</gene>
<dbReference type="CDD" id="cd06261">
    <property type="entry name" value="TM_PBP2"/>
    <property type="match status" value="1"/>
</dbReference>
<feature type="transmembrane region" description="Helical" evidence="7">
    <location>
        <begin position="134"/>
        <end position="157"/>
    </location>
</feature>
<dbReference type="Pfam" id="PF19300">
    <property type="entry name" value="BPD_transp_1_N"/>
    <property type="match status" value="1"/>
</dbReference>
<evidence type="ECO:0000256" key="4">
    <source>
        <dbReference type="ARBA" id="ARBA00022692"/>
    </source>
</evidence>
<evidence type="ECO:0000256" key="3">
    <source>
        <dbReference type="ARBA" id="ARBA00022475"/>
    </source>
</evidence>
<dbReference type="InterPro" id="IPR000515">
    <property type="entry name" value="MetI-like"/>
</dbReference>
<evidence type="ECO:0000256" key="2">
    <source>
        <dbReference type="ARBA" id="ARBA00022448"/>
    </source>
</evidence>
<dbReference type="EMBL" id="BOPO01000006">
    <property type="protein sequence ID" value="GIL25327.1"/>
    <property type="molecule type" value="Genomic_DNA"/>
</dbReference>
<organism evidence="9 10">
    <name type="scientific">Actinocatenispora comari</name>
    <dbReference type="NCBI Taxonomy" id="2807577"/>
    <lineage>
        <taxon>Bacteria</taxon>
        <taxon>Bacillati</taxon>
        <taxon>Actinomycetota</taxon>
        <taxon>Actinomycetes</taxon>
        <taxon>Micromonosporales</taxon>
        <taxon>Micromonosporaceae</taxon>
        <taxon>Actinocatenispora</taxon>
    </lineage>
</organism>
<evidence type="ECO:0000256" key="5">
    <source>
        <dbReference type="ARBA" id="ARBA00022989"/>
    </source>
</evidence>
<dbReference type="GO" id="GO:0055085">
    <property type="term" value="P:transmembrane transport"/>
    <property type="evidence" value="ECO:0007669"/>
    <property type="project" value="InterPro"/>
</dbReference>
<feature type="transmembrane region" description="Helical" evidence="7">
    <location>
        <begin position="282"/>
        <end position="308"/>
    </location>
</feature>
<dbReference type="PANTHER" id="PTHR43163:SF6">
    <property type="entry name" value="DIPEPTIDE TRANSPORT SYSTEM PERMEASE PROTEIN DPPB-RELATED"/>
    <property type="match status" value="1"/>
</dbReference>
<comment type="subcellular location">
    <subcellularLocation>
        <location evidence="1 7">Cell membrane</location>
        <topology evidence="1 7">Multi-pass membrane protein</topology>
    </subcellularLocation>
</comment>
<feature type="transmembrane region" description="Helical" evidence="7">
    <location>
        <begin position="101"/>
        <end position="122"/>
    </location>
</feature>
<dbReference type="InterPro" id="IPR035906">
    <property type="entry name" value="MetI-like_sf"/>
</dbReference>
<evidence type="ECO:0000256" key="6">
    <source>
        <dbReference type="ARBA" id="ARBA00023136"/>
    </source>
</evidence>
<dbReference type="GO" id="GO:0005886">
    <property type="term" value="C:plasma membrane"/>
    <property type="evidence" value="ECO:0007669"/>
    <property type="project" value="UniProtKB-SubCell"/>
</dbReference>
<keyword evidence="6 7" id="KW-0472">Membrane</keyword>
<comment type="similarity">
    <text evidence="7">Belongs to the binding-protein-dependent transport system permease family.</text>
</comment>
<dbReference type="SUPFAM" id="SSF161098">
    <property type="entry name" value="MetI-like"/>
    <property type="match status" value="1"/>
</dbReference>
<evidence type="ECO:0000313" key="9">
    <source>
        <dbReference type="EMBL" id="GIL25327.1"/>
    </source>
</evidence>
<dbReference type="PANTHER" id="PTHR43163">
    <property type="entry name" value="DIPEPTIDE TRANSPORT SYSTEM PERMEASE PROTEIN DPPB-RELATED"/>
    <property type="match status" value="1"/>
</dbReference>
<dbReference type="Gene3D" id="1.10.3720.10">
    <property type="entry name" value="MetI-like"/>
    <property type="match status" value="1"/>
</dbReference>
<feature type="transmembrane region" description="Helical" evidence="7">
    <location>
        <begin position="12"/>
        <end position="30"/>
    </location>
</feature>